<dbReference type="EMBL" id="RSCO01000013">
    <property type="protein sequence ID" value="RYM96104.1"/>
    <property type="molecule type" value="Genomic_DNA"/>
</dbReference>
<dbReference type="GO" id="GO:0003697">
    <property type="term" value="F:single-stranded DNA binding"/>
    <property type="evidence" value="ECO:0007669"/>
    <property type="project" value="UniProtKB-UniRule"/>
</dbReference>
<dbReference type="RefSeq" id="WP_130077188.1">
    <property type="nucleotide sequence ID" value="NZ_RSCO01000013.1"/>
</dbReference>
<dbReference type="NCBIfam" id="NF005851">
    <property type="entry name" value="PRK07772.1"/>
    <property type="match status" value="1"/>
</dbReference>
<evidence type="ECO:0000313" key="5">
    <source>
        <dbReference type="EMBL" id="RYM96104.1"/>
    </source>
</evidence>
<organism evidence="5 6">
    <name type="scientific">Bifidobacterium animalis subsp. lactis</name>
    <name type="common">Bifidobacterium lactis</name>
    <dbReference type="NCBI Taxonomy" id="302911"/>
    <lineage>
        <taxon>Bacteria</taxon>
        <taxon>Bacillati</taxon>
        <taxon>Actinomycetota</taxon>
        <taxon>Actinomycetes</taxon>
        <taxon>Bifidobacteriales</taxon>
        <taxon>Bifidobacteriaceae</taxon>
        <taxon>Bifidobacterium</taxon>
    </lineage>
</organism>
<dbReference type="Pfam" id="PF00436">
    <property type="entry name" value="SSB"/>
    <property type="match status" value="1"/>
</dbReference>
<comment type="subunit">
    <text evidence="2">Homotetramer.</text>
</comment>
<dbReference type="Gene3D" id="2.40.50.140">
    <property type="entry name" value="Nucleic acid-binding proteins"/>
    <property type="match status" value="1"/>
</dbReference>
<dbReference type="InterPro" id="IPR000424">
    <property type="entry name" value="Primosome_PriB/ssb"/>
</dbReference>
<feature type="region of interest" description="Disordered" evidence="4">
    <location>
        <begin position="144"/>
        <end position="191"/>
    </location>
</feature>
<comment type="caution">
    <text evidence="2">Lacks conserved residue(s) required for the propagation of feature annotation.</text>
</comment>
<keyword evidence="1 2" id="KW-0238">DNA-binding</keyword>
<evidence type="ECO:0000256" key="1">
    <source>
        <dbReference type="ARBA" id="ARBA00023125"/>
    </source>
</evidence>
<reference evidence="5 6" key="1">
    <citation type="journal article" date="2019" name="Appl. Environ. Microbiol.">
        <title>Dissecting the evolutionary development of the Bifidobacterium animalis species through comparative genomics analyses.</title>
        <authorList>
            <person name="Lugli G.A."/>
            <person name="Mancino W."/>
            <person name="Milani C."/>
            <person name="Duranti S."/>
            <person name="Mancabelli L."/>
            <person name="Napoli S."/>
            <person name="Mangifesta M."/>
            <person name="Viappiani A."/>
            <person name="Anzalone R."/>
            <person name="Longhi G."/>
            <person name="van Sinderen D."/>
            <person name="Ventura M."/>
            <person name="Turroni F."/>
        </authorList>
    </citation>
    <scope>NUCLEOTIDE SEQUENCE [LARGE SCALE GENOMIC DNA]</scope>
    <source>
        <strain evidence="5 6">2011B</strain>
    </source>
</reference>
<dbReference type="NCBIfam" id="TIGR00621">
    <property type="entry name" value="ssb"/>
    <property type="match status" value="1"/>
</dbReference>
<dbReference type="HAMAP" id="MF_00984">
    <property type="entry name" value="SSB"/>
    <property type="match status" value="1"/>
</dbReference>
<evidence type="ECO:0000313" key="6">
    <source>
        <dbReference type="Proteomes" id="UP000293613"/>
    </source>
</evidence>
<feature type="compositionally biased region" description="Low complexity" evidence="4">
    <location>
        <begin position="179"/>
        <end position="191"/>
    </location>
</feature>
<dbReference type="Proteomes" id="UP000293613">
    <property type="component" value="Unassembled WGS sequence"/>
</dbReference>
<dbReference type="AlphaFoldDB" id="A0A8B3RJA5"/>
<dbReference type="InterPro" id="IPR011344">
    <property type="entry name" value="ssDNA-bd"/>
</dbReference>
<gene>
    <name evidence="5" type="ORF">PG2011B_0301</name>
</gene>
<dbReference type="GO" id="GO:0006260">
    <property type="term" value="P:DNA replication"/>
    <property type="evidence" value="ECO:0007669"/>
    <property type="project" value="InterPro"/>
</dbReference>
<sequence>MAGETMITVIGNLTRDPELRTIASGATVVNFTIASSTRTFNRDTNQWEDGDTLFLNCSAWDRARHPVASNIADSLSKGMRVIAHGNLTQRSYQAQDGTQRTVVELRVSEIGVSLDHATCMVKRQQFSTPDSQAQYGAQAQSAGAYQGGANGWGTPAGNTGVADPFGQPAAQDDDPWATPSAPASAEPEPEF</sequence>
<evidence type="ECO:0000256" key="2">
    <source>
        <dbReference type="HAMAP-Rule" id="MF_00984"/>
    </source>
</evidence>
<proteinExistence type="inferred from homology"/>
<dbReference type="SUPFAM" id="SSF50249">
    <property type="entry name" value="Nucleic acid-binding proteins"/>
    <property type="match status" value="1"/>
</dbReference>
<evidence type="ECO:0000256" key="3">
    <source>
        <dbReference type="RuleBase" id="RU000524"/>
    </source>
</evidence>
<name>A0A8B3RJA5_BIFAN</name>
<dbReference type="InterPro" id="IPR012340">
    <property type="entry name" value="NA-bd_OB-fold"/>
</dbReference>
<dbReference type="CDD" id="cd04496">
    <property type="entry name" value="SSB_OBF"/>
    <property type="match status" value="1"/>
</dbReference>
<accession>A0A8B3RJA5</accession>
<comment type="caution">
    <text evidence="5">The sequence shown here is derived from an EMBL/GenBank/DDBJ whole genome shotgun (WGS) entry which is preliminary data.</text>
</comment>
<protein>
    <recommendedName>
        <fullName evidence="2 3">Single-stranded DNA-binding protein</fullName>
        <shortName evidence="2">SSB</shortName>
    </recommendedName>
</protein>
<dbReference type="PROSITE" id="PS50935">
    <property type="entry name" value="SSB"/>
    <property type="match status" value="1"/>
</dbReference>
<evidence type="ECO:0000256" key="4">
    <source>
        <dbReference type="SAM" id="MobiDB-lite"/>
    </source>
</evidence>